<organism evidence="2 3">
    <name type="scientific">Microbacterium panaciterrae</name>
    <dbReference type="NCBI Taxonomy" id="985759"/>
    <lineage>
        <taxon>Bacteria</taxon>
        <taxon>Bacillati</taxon>
        <taxon>Actinomycetota</taxon>
        <taxon>Actinomycetes</taxon>
        <taxon>Micrococcales</taxon>
        <taxon>Microbacteriaceae</taxon>
        <taxon>Microbacterium</taxon>
    </lineage>
</organism>
<name>A0ABP8PKW5_9MICO</name>
<feature type="chain" id="PRO_5045353035" evidence="1">
    <location>
        <begin position="39"/>
        <end position="425"/>
    </location>
</feature>
<dbReference type="InterPro" id="IPR050490">
    <property type="entry name" value="Bact_solute-bd_prot1"/>
</dbReference>
<dbReference type="EMBL" id="BAABGP010000021">
    <property type="protein sequence ID" value="GAA4489268.1"/>
    <property type="molecule type" value="Genomic_DNA"/>
</dbReference>
<evidence type="ECO:0000313" key="2">
    <source>
        <dbReference type="EMBL" id="GAA4489268.1"/>
    </source>
</evidence>
<proteinExistence type="predicted"/>
<dbReference type="PANTHER" id="PTHR43649">
    <property type="entry name" value="ARABINOSE-BINDING PROTEIN-RELATED"/>
    <property type="match status" value="1"/>
</dbReference>
<gene>
    <name evidence="2" type="ORF">GCM10023171_29980</name>
</gene>
<dbReference type="Proteomes" id="UP001500731">
    <property type="component" value="Unassembled WGS sequence"/>
</dbReference>
<keyword evidence="3" id="KW-1185">Reference proteome</keyword>
<dbReference type="SUPFAM" id="SSF53850">
    <property type="entry name" value="Periplasmic binding protein-like II"/>
    <property type="match status" value="1"/>
</dbReference>
<comment type="caution">
    <text evidence="2">The sequence shown here is derived from an EMBL/GenBank/DDBJ whole genome shotgun (WGS) entry which is preliminary data.</text>
</comment>
<feature type="signal peptide" evidence="1">
    <location>
        <begin position="1"/>
        <end position="38"/>
    </location>
</feature>
<evidence type="ECO:0000313" key="3">
    <source>
        <dbReference type="Proteomes" id="UP001500731"/>
    </source>
</evidence>
<protein>
    <submittedName>
        <fullName evidence="2">Extracellular solute-binding protein</fullName>
    </submittedName>
</protein>
<dbReference type="PANTHER" id="PTHR43649:SF12">
    <property type="entry name" value="DIACETYLCHITOBIOSE BINDING PROTEIN DASA"/>
    <property type="match status" value="1"/>
</dbReference>
<dbReference type="Gene3D" id="3.40.190.10">
    <property type="entry name" value="Periplasmic binding protein-like II"/>
    <property type="match status" value="2"/>
</dbReference>
<dbReference type="Pfam" id="PF01547">
    <property type="entry name" value="SBP_bac_1"/>
    <property type="match status" value="1"/>
</dbReference>
<dbReference type="InterPro" id="IPR006059">
    <property type="entry name" value="SBP"/>
</dbReference>
<reference evidence="3" key="1">
    <citation type="journal article" date="2019" name="Int. J. Syst. Evol. Microbiol.">
        <title>The Global Catalogue of Microorganisms (GCM) 10K type strain sequencing project: providing services to taxonomists for standard genome sequencing and annotation.</title>
        <authorList>
            <consortium name="The Broad Institute Genomics Platform"/>
            <consortium name="The Broad Institute Genome Sequencing Center for Infectious Disease"/>
            <person name="Wu L."/>
            <person name="Ma J."/>
        </authorList>
    </citation>
    <scope>NUCLEOTIDE SEQUENCE [LARGE SCALE GENOMIC DNA]</scope>
    <source>
        <strain evidence="3">JCM 17839</strain>
    </source>
</reference>
<evidence type="ECO:0000256" key="1">
    <source>
        <dbReference type="SAM" id="SignalP"/>
    </source>
</evidence>
<accession>A0ABP8PKW5</accession>
<sequence>MSLHSSSSPRRRGMNMKRTLIAVSAIAAAALALTGCSAGSGASGGSKTVTFLSWDTEQTMKPVFTEFEKENPGYTVKASYAPPVPQYIQKLQTLLGSGTAPDVFIITAENKAQIMSGGFAKDLSSESWISNISPTAKATYTQNGKVYGAATASWGGGILINKDLLAKVGYTGAPKTWQDFLDLGKKLKAAGITPFYEAGDGIPVSLAALVGLENQSLGGTMDQQIWAGKTTFQKTWTDAISTWNQLFTQGVEPRTVAGLTGDQVTQQFEQGKVAMIGTGSWALGSIQQAAPSLKLQYLAVPGADGQAYWCGAVSPGYAINAKAKDPEAAEKFVQFLQSKQGVEVYQKQTQSITTTKDFTPTLDPSLSDMSDAVRAGKFYLPAVNWPTHSDQMSTEATALLQQTISGSITPEQFAKGLDAKLDSVK</sequence>
<keyword evidence="1" id="KW-0732">Signal</keyword>